<protein>
    <submittedName>
        <fullName evidence="1">Uncharacterized protein</fullName>
    </submittedName>
</protein>
<reference evidence="1 2" key="1">
    <citation type="journal article" date="2015" name="Front. Microbiol.">
        <title>Genome sequence of the plant growth promoting endophytic yeast Rhodotorula graminis WP1.</title>
        <authorList>
            <person name="Firrincieli A."/>
            <person name="Otillar R."/>
            <person name="Salamov A."/>
            <person name="Schmutz J."/>
            <person name="Khan Z."/>
            <person name="Redman R.S."/>
            <person name="Fleck N.D."/>
            <person name="Lindquist E."/>
            <person name="Grigoriev I.V."/>
            <person name="Doty S.L."/>
        </authorList>
    </citation>
    <scope>NUCLEOTIDE SEQUENCE [LARGE SCALE GENOMIC DNA]</scope>
    <source>
        <strain evidence="1 2">WP1</strain>
    </source>
</reference>
<accession>A0A194S3V6</accession>
<dbReference type="Proteomes" id="UP000053890">
    <property type="component" value="Unassembled WGS sequence"/>
</dbReference>
<organism evidence="1 2">
    <name type="scientific">Rhodotorula graminis (strain WP1)</name>
    <dbReference type="NCBI Taxonomy" id="578459"/>
    <lineage>
        <taxon>Eukaryota</taxon>
        <taxon>Fungi</taxon>
        <taxon>Dikarya</taxon>
        <taxon>Basidiomycota</taxon>
        <taxon>Pucciniomycotina</taxon>
        <taxon>Microbotryomycetes</taxon>
        <taxon>Sporidiobolales</taxon>
        <taxon>Sporidiobolaceae</taxon>
        <taxon>Rhodotorula</taxon>
    </lineage>
</organism>
<dbReference type="GeneID" id="28974716"/>
<dbReference type="EMBL" id="KQ474078">
    <property type="protein sequence ID" value="KPV75204.1"/>
    <property type="molecule type" value="Genomic_DNA"/>
</dbReference>
<dbReference type="AlphaFoldDB" id="A0A194S3V6"/>
<gene>
    <name evidence="1" type="ORF">RHOBADRAFT_43693</name>
</gene>
<dbReference type="OrthoDB" id="407198at2759"/>
<evidence type="ECO:0000313" key="2">
    <source>
        <dbReference type="Proteomes" id="UP000053890"/>
    </source>
</evidence>
<keyword evidence="2" id="KW-1185">Reference proteome</keyword>
<proteinExistence type="predicted"/>
<sequence length="72" mass="7865">MDSSSAQACLVRGAETENRCSSCANAGVDLFFCSRDHQKLFSVLPPGVRAFEYFPPIYLAQDIDHTIIGSLP</sequence>
<evidence type="ECO:0000313" key="1">
    <source>
        <dbReference type="EMBL" id="KPV75204.1"/>
    </source>
</evidence>
<dbReference type="RefSeq" id="XP_018271253.1">
    <property type="nucleotide sequence ID" value="XM_018414268.1"/>
</dbReference>
<name>A0A194S3V6_RHOGW</name>